<keyword evidence="6 10" id="KW-0547">Nucleotide-binding</keyword>
<evidence type="ECO:0000256" key="10">
    <source>
        <dbReference type="HAMAP-Rule" id="MF_01499"/>
    </source>
</evidence>
<dbReference type="NCBIfam" id="TIGR00159">
    <property type="entry name" value="diadenylate cyclase CdaA"/>
    <property type="match status" value="1"/>
</dbReference>
<keyword evidence="9 10" id="KW-0472">Membrane</keyword>
<feature type="transmembrane region" description="Helical" evidence="10">
    <location>
        <begin position="59"/>
        <end position="79"/>
    </location>
</feature>
<dbReference type="EC" id="2.7.7.85" evidence="10"/>
<evidence type="ECO:0000256" key="3">
    <source>
        <dbReference type="ARBA" id="ARBA00022679"/>
    </source>
</evidence>
<comment type="function">
    <text evidence="10">Catalyzes the condensation of 2 ATP molecules into cyclic di-AMP (c-di-AMP), a second messenger used to regulate differing processes in different bacteria.</text>
</comment>
<gene>
    <name evidence="12" type="primary">cdaA</name>
    <name evidence="10" type="synonym">dacA</name>
    <name evidence="12" type="ORF">GCM10023091_41360</name>
</gene>
<keyword evidence="3 10" id="KW-0808">Transferase</keyword>
<reference evidence="13" key="1">
    <citation type="journal article" date="2019" name="Int. J. Syst. Evol. Microbiol.">
        <title>The Global Catalogue of Microorganisms (GCM) 10K type strain sequencing project: providing services to taxonomists for standard genome sequencing and annotation.</title>
        <authorList>
            <consortium name="The Broad Institute Genomics Platform"/>
            <consortium name="The Broad Institute Genome Sequencing Center for Infectious Disease"/>
            <person name="Wu L."/>
            <person name="Ma J."/>
        </authorList>
    </citation>
    <scope>NUCLEOTIDE SEQUENCE [LARGE SCALE GENOMIC DNA]</scope>
    <source>
        <strain evidence="13">JCM 31920</strain>
    </source>
</reference>
<evidence type="ECO:0000256" key="4">
    <source>
        <dbReference type="ARBA" id="ARBA00022692"/>
    </source>
</evidence>
<feature type="transmembrane region" description="Helical" evidence="10">
    <location>
        <begin position="12"/>
        <end position="28"/>
    </location>
</feature>
<dbReference type="Gene3D" id="3.40.1700.10">
    <property type="entry name" value="DNA integrity scanning protein, DisA, N-terminal domain"/>
    <property type="match status" value="1"/>
</dbReference>
<keyword evidence="7 10" id="KW-0067">ATP-binding</keyword>
<evidence type="ECO:0000256" key="5">
    <source>
        <dbReference type="ARBA" id="ARBA00022695"/>
    </source>
</evidence>
<comment type="similarity">
    <text evidence="10">Belongs to the adenylate cyclase family. DacA/CdaA subfamily.</text>
</comment>
<keyword evidence="2 10" id="KW-1003">Cell membrane</keyword>
<dbReference type="Pfam" id="PF02457">
    <property type="entry name" value="DAC"/>
    <property type="match status" value="1"/>
</dbReference>
<evidence type="ECO:0000256" key="9">
    <source>
        <dbReference type="ARBA" id="ARBA00023136"/>
    </source>
</evidence>
<dbReference type="InterPro" id="IPR014046">
    <property type="entry name" value="C-di-AMP_synthase"/>
</dbReference>
<dbReference type="InterPro" id="IPR045585">
    <property type="entry name" value="CdaA_N"/>
</dbReference>
<evidence type="ECO:0000313" key="13">
    <source>
        <dbReference type="Proteomes" id="UP001501508"/>
    </source>
</evidence>
<keyword evidence="13" id="KW-1185">Reference proteome</keyword>
<dbReference type="HAMAP" id="MF_01499">
    <property type="entry name" value="DacA"/>
    <property type="match status" value="1"/>
</dbReference>
<evidence type="ECO:0000256" key="8">
    <source>
        <dbReference type="ARBA" id="ARBA00022989"/>
    </source>
</evidence>
<evidence type="ECO:0000256" key="1">
    <source>
        <dbReference type="ARBA" id="ARBA00000877"/>
    </source>
</evidence>
<evidence type="ECO:0000313" key="12">
    <source>
        <dbReference type="EMBL" id="GAA4447057.1"/>
    </source>
</evidence>
<keyword evidence="8 10" id="KW-1133">Transmembrane helix</keyword>
<dbReference type="SUPFAM" id="SSF143597">
    <property type="entry name" value="YojJ-like"/>
    <property type="match status" value="1"/>
</dbReference>
<evidence type="ECO:0000256" key="6">
    <source>
        <dbReference type="ARBA" id="ARBA00022741"/>
    </source>
</evidence>
<dbReference type="InterPro" id="IPR050338">
    <property type="entry name" value="DisA"/>
</dbReference>
<feature type="transmembrane region" description="Helical" evidence="10">
    <location>
        <begin position="34"/>
        <end position="52"/>
    </location>
</feature>
<dbReference type="PANTHER" id="PTHR34185">
    <property type="entry name" value="DIADENYLATE CYCLASE"/>
    <property type="match status" value="1"/>
</dbReference>
<dbReference type="PANTHER" id="PTHR34185:SF1">
    <property type="entry name" value="DIADENYLATE CYCLASE"/>
    <property type="match status" value="1"/>
</dbReference>
<feature type="domain" description="DAC" evidence="11">
    <location>
        <begin position="80"/>
        <end position="247"/>
    </location>
</feature>
<dbReference type="InterPro" id="IPR003390">
    <property type="entry name" value="DNA_integrity_scan_DisA_N"/>
</dbReference>
<comment type="caution">
    <text evidence="12">The sequence shown here is derived from an EMBL/GenBank/DDBJ whole genome shotgun (WGS) entry which is preliminary data.</text>
</comment>
<keyword evidence="4 10" id="KW-0812">Transmembrane</keyword>
<comment type="subunit">
    <text evidence="10">Probably a homodimer.</text>
</comment>
<proteinExistence type="inferred from homology"/>
<comment type="caution">
    <text evidence="10">Lacks conserved residue(s) required for the propagation of feature annotation.</text>
</comment>
<organism evidence="12 13">
    <name type="scientific">Ravibacter arvi</name>
    <dbReference type="NCBI Taxonomy" id="2051041"/>
    <lineage>
        <taxon>Bacteria</taxon>
        <taxon>Pseudomonadati</taxon>
        <taxon>Bacteroidota</taxon>
        <taxon>Cytophagia</taxon>
        <taxon>Cytophagales</taxon>
        <taxon>Spirosomataceae</taxon>
        <taxon>Ravibacter</taxon>
    </lineage>
</organism>
<dbReference type="PROSITE" id="PS51794">
    <property type="entry name" value="DAC"/>
    <property type="match status" value="1"/>
</dbReference>
<dbReference type="InterPro" id="IPR034701">
    <property type="entry name" value="CdaA"/>
</dbReference>
<accession>A0ABP8MC71</accession>
<dbReference type="RefSeq" id="WP_345032762.1">
    <property type="nucleotide sequence ID" value="NZ_BAABEY010000036.1"/>
</dbReference>
<dbReference type="Proteomes" id="UP001501508">
    <property type="component" value="Unassembled WGS sequence"/>
</dbReference>
<dbReference type="PIRSF" id="PIRSF004793">
    <property type="entry name" value="UCP004793"/>
    <property type="match status" value="1"/>
</dbReference>
<dbReference type="Pfam" id="PF19293">
    <property type="entry name" value="CdaA_N"/>
    <property type="match status" value="1"/>
</dbReference>
<name>A0ABP8MC71_9BACT</name>
<protein>
    <recommendedName>
        <fullName evidence="10">Diadenylate cyclase</fullName>
        <shortName evidence="10">DAC</shortName>
        <ecNumber evidence="10">2.7.7.85</ecNumber>
    </recommendedName>
    <alternativeName>
        <fullName evidence="10">Cyclic-di-AMP synthase</fullName>
        <shortName evidence="10">c-di-AMP synthase</shortName>
    </alternativeName>
</protein>
<comment type="catalytic activity">
    <reaction evidence="1 10">
        <text>2 ATP = 3',3'-c-di-AMP + 2 diphosphate</text>
        <dbReference type="Rhea" id="RHEA:35655"/>
        <dbReference type="ChEBI" id="CHEBI:30616"/>
        <dbReference type="ChEBI" id="CHEBI:33019"/>
        <dbReference type="ChEBI" id="CHEBI:71500"/>
        <dbReference type="EC" id="2.7.7.85"/>
    </reaction>
</comment>
<evidence type="ECO:0000256" key="7">
    <source>
        <dbReference type="ARBA" id="ARBA00022840"/>
    </source>
</evidence>
<evidence type="ECO:0000256" key="2">
    <source>
        <dbReference type="ARBA" id="ARBA00022475"/>
    </source>
</evidence>
<evidence type="ECO:0000259" key="11">
    <source>
        <dbReference type="PROSITE" id="PS51794"/>
    </source>
</evidence>
<dbReference type="InterPro" id="IPR036888">
    <property type="entry name" value="DNA_integrity_DisA_N_sf"/>
</dbReference>
<sequence length="273" mass="30035">MDIGFIKITWTDILDIFLVSLLLYQVYYLVRGSIASRVFAGYMLLYVFYLIIKALGLNLMTAILQYFMGVGAIALIVIFQQEIRRFLLVLGRNATITNSRFLSRFFGNAVKNIEAENLATVIEAARSIASDFNGALIVVTKQDDLTQYAETGVLLHAQISKQLLLSIFSQYSALNEGAVIIADGKIVAARCVLPVNEETEVPTSMGFRHRAALGMSESTDAAVIVISEQTGRIGLAIQSELHSNLPVKKLGEMLGAYLYENVIPVTEKVANES</sequence>
<keyword evidence="5 10" id="KW-0548">Nucleotidyltransferase</keyword>
<dbReference type="EMBL" id="BAABEY010000036">
    <property type="protein sequence ID" value="GAA4447057.1"/>
    <property type="molecule type" value="Genomic_DNA"/>
</dbReference>